<name>A0A0R3PBQ1_ANGCS</name>
<evidence type="ECO:0000313" key="2">
    <source>
        <dbReference type="Proteomes" id="UP000267027"/>
    </source>
</evidence>
<evidence type="ECO:0000313" key="3">
    <source>
        <dbReference type="WBParaSite" id="ACOC_0000114501-mRNA-1"/>
    </source>
</evidence>
<protein>
    <submittedName>
        <fullName evidence="1 3">Uncharacterized protein</fullName>
    </submittedName>
</protein>
<sequence length="115" mass="13291">MGMRRKRTAIEPAMKVTMTTMRTKVDESSRWFCRRRQRERRDCERERQQLLEWLLAVSVRGASAVVVLTLKTSSHSFLLSCLNRNAEVLPSLMLGEMHNFMSFTTTTAILSPPSK</sequence>
<accession>A0A0R3PBQ1</accession>
<dbReference type="WBParaSite" id="ACOC_0000114501-mRNA-1">
    <property type="protein sequence ID" value="ACOC_0000114501-mRNA-1"/>
    <property type="gene ID" value="ACOC_0000114501"/>
</dbReference>
<evidence type="ECO:0000313" key="1">
    <source>
        <dbReference type="EMBL" id="VDM52731.1"/>
    </source>
</evidence>
<gene>
    <name evidence="1" type="ORF">ACOC_LOCUS1146</name>
</gene>
<proteinExistence type="predicted"/>
<reference evidence="1 2" key="2">
    <citation type="submission" date="2018-11" db="EMBL/GenBank/DDBJ databases">
        <authorList>
            <consortium name="Pathogen Informatics"/>
        </authorList>
    </citation>
    <scope>NUCLEOTIDE SEQUENCE [LARGE SCALE GENOMIC DNA]</scope>
    <source>
        <strain evidence="1 2">Costa Rica</strain>
    </source>
</reference>
<dbReference type="EMBL" id="UYYA01000156">
    <property type="protein sequence ID" value="VDM52731.1"/>
    <property type="molecule type" value="Genomic_DNA"/>
</dbReference>
<reference evidence="3" key="1">
    <citation type="submission" date="2017-02" db="UniProtKB">
        <authorList>
            <consortium name="WormBaseParasite"/>
        </authorList>
    </citation>
    <scope>IDENTIFICATION</scope>
</reference>
<organism evidence="3">
    <name type="scientific">Angiostrongylus costaricensis</name>
    <name type="common">Nematode worm</name>
    <dbReference type="NCBI Taxonomy" id="334426"/>
    <lineage>
        <taxon>Eukaryota</taxon>
        <taxon>Metazoa</taxon>
        <taxon>Ecdysozoa</taxon>
        <taxon>Nematoda</taxon>
        <taxon>Chromadorea</taxon>
        <taxon>Rhabditida</taxon>
        <taxon>Rhabditina</taxon>
        <taxon>Rhabditomorpha</taxon>
        <taxon>Strongyloidea</taxon>
        <taxon>Metastrongylidae</taxon>
        <taxon>Angiostrongylus</taxon>
    </lineage>
</organism>
<dbReference type="AlphaFoldDB" id="A0A0R3PBQ1"/>
<keyword evidence="2" id="KW-1185">Reference proteome</keyword>
<dbReference type="Proteomes" id="UP000267027">
    <property type="component" value="Unassembled WGS sequence"/>
</dbReference>